<dbReference type="GO" id="GO:0016829">
    <property type="term" value="F:lyase activity"/>
    <property type="evidence" value="ECO:0007669"/>
    <property type="project" value="UniProtKB-KW"/>
</dbReference>
<dbReference type="EMBL" id="CP000771">
    <property type="protein sequence ID" value="ABS60384.1"/>
    <property type="molecule type" value="Genomic_DNA"/>
</dbReference>
<sequence length="277" mass="31525">MVKIKSDVVFEKISEVLIEINTKIKPEIKEFFKDYEGPFKKEIIENFEIASKEYLPLCQDTGMVEFFVFKGFNVLLDKPIEYILDEAVKDVYERFGFRKSVVSDPLFSRVNTRTNTPCVVHLFEIEENKLEIWTIAKGGGSENLSALYMFNPSESYEAISQKIFEHIKQNGPNACPPIKVGVGVGGTSDKAVMLSKLALFDYDASVYLKNVIRYQKAEEKLMERLNEIKFGVQGLGYGKGIYNVKMYGFPTHIATLPVAISVDCYLLRSGRVVFENE</sequence>
<keyword evidence="6 8" id="KW-0456">Lyase</keyword>
<evidence type="ECO:0000256" key="6">
    <source>
        <dbReference type="ARBA" id="ARBA00023239"/>
    </source>
</evidence>
<dbReference type="RefSeq" id="WP_011993703.1">
    <property type="nucleotide sequence ID" value="NC_009718.1"/>
</dbReference>
<evidence type="ECO:0000313" key="8">
    <source>
        <dbReference type="EMBL" id="ABS60384.1"/>
    </source>
</evidence>
<dbReference type="PANTHER" id="PTHR30389">
    <property type="entry name" value="FUMARATE HYDRATASE-RELATED"/>
    <property type="match status" value="1"/>
</dbReference>
<protein>
    <submittedName>
        <fullName evidence="8">Hydro-lyase, Fe-S type, tartrate/fumarate subfamily, alpha subunit</fullName>
    </submittedName>
</protein>
<organism evidence="8 9">
    <name type="scientific">Fervidobacterium nodosum (strain ATCC 35602 / DSM 5306 / Rt17-B1)</name>
    <dbReference type="NCBI Taxonomy" id="381764"/>
    <lineage>
        <taxon>Bacteria</taxon>
        <taxon>Thermotogati</taxon>
        <taxon>Thermotogota</taxon>
        <taxon>Thermotogae</taxon>
        <taxon>Thermotogales</taxon>
        <taxon>Fervidobacteriaceae</taxon>
        <taxon>Fervidobacterium</taxon>
    </lineage>
</organism>
<dbReference type="eggNOG" id="COG1951">
    <property type="taxonomic scope" value="Bacteria"/>
</dbReference>
<comment type="similarity">
    <text evidence="1">Belongs to the class-I fumarase family.</text>
</comment>
<dbReference type="AlphaFoldDB" id="A7HKF1"/>
<dbReference type="GO" id="GO:0051539">
    <property type="term" value="F:4 iron, 4 sulfur cluster binding"/>
    <property type="evidence" value="ECO:0007669"/>
    <property type="project" value="UniProtKB-KW"/>
</dbReference>
<dbReference type="HOGENOM" id="CLU_041245_0_0_0"/>
<dbReference type="InterPro" id="IPR051208">
    <property type="entry name" value="Class-I_Fumarase/Tartrate_DH"/>
</dbReference>
<evidence type="ECO:0000256" key="2">
    <source>
        <dbReference type="ARBA" id="ARBA00022485"/>
    </source>
</evidence>
<keyword evidence="3" id="KW-0479">Metal-binding</keyword>
<evidence type="ECO:0000256" key="4">
    <source>
        <dbReference type="ARBA" id="ARBA00023004"/>
    </source>
</evidence>
<dbReference type="Proteomes" id="UP000002415">
    <property type="component" value="Chromosome"/>
</dbReference>
<dbReference type="Pfam" id="PF05681">
    <property type="entry name" value="Fumerase"/>
    <property type="match status" value="1"/>
</dbReference>
<proteinExistence type="inferred from homology"/>
<evidence type="ECO:0000259" key="7">
    <source>
        <dbReference type="Pfam" id="PF05681"/>
    </source>
</evidence>
<dbReference type="InterPro" id="IPR004646">
    <property type="entry name" value="Fe-S_hydro-lyase_TtdA-typ_cat"/>
</dbReference>
<dbReference type="GO" id="GO:0046872">
    <property type="term" value="F:metal ion binding"/>
    <property type="evidence" value="ECO:0007669"/>
    <property type="project" value="UniProtKB-KW"/>
</dbReference>
<reference evidence="8 9" key="2">
    <citation type="journal article" date="2009" name="Proc. Natl. Acad. Sci. U.S.A.">
        <title>On the chimeric nature, thermophilic origin, and phylogenetic placement of the Thermotogales.</title>
        <authorList>
            <person name="Zhaxybayeva O."/>
            <person name="Swithers K.S."/>
            <person name="Lapierre P."/>
            <person name="Fournier G.P."/>
            <person name="Bickhart D.M."/>
            <person name="DeBoy R.T."/>
            <person name="Nelson K.E."/>
            <person name="Nesbo C.L."/>
            <person name="Doolittle W.F."/>
            <person name="Gogarten J.P."/>
            <person name="Noll K.M."/>
        </authorList>
    </citation>
    <scope>NUCLEOTIDE SEQUENCE [LARGE SCALE GENOMIC DNA]</scope>
    <source>
        <strain evidence="9">ATCC 35602 / DSM 5306 / Rt17-B1</strain>
    </source>
</reference>
<dbReference type="KEGG" id="fno:Fnod_0521"/>
<dbReference type="PANTHER" id="PTHR30389:SF17">
    <property type="entry name" value="L(+)-TARTRATE DEHYDRATASE SUBUNIT ALPHA-RELATED"/>
    <property type="match status" value="1"/>
</dbReference>
<keyword evidence="5" id="KW-0411">Iron-sulfur</keyword>
<feature type="domain" description="Fe-S hydro-lyase tartrate dehydratase alpha-type catalytic" evidence="7">
    <location>
        <begin position="12"/>
        <end position="271"/>
    </location>
</feature>
<dbReference type="STRING" id="381764.Fnod_0521"/>
<evidence type="ECO:0000313" key="9">
    <source>
        <dbReference type="Proteomes" id="UP000002415"/>
    </source>
</evidence>
<accession>A7HKF1</accession>
<gene>
    <name evidence="8" type="ordered locus">Fnod_0521</name>
</gene>
<reference evidence="8 9" key="1">
    <citation type="submission" date="2007-07" db="EMBL/GenBank/DDBJ databases">
        <title>Complete sequence of Fervidobacterium nodosum Rt17-B1.</title>
        <authorList>
            <consortium name="US DOE Joint Genome Institute"/>
            <person name="Copeland A."/>
            <person name="Lucas S."/>
            <person name="Lapidus A."/>
            <person name="Barry K."/>
            <person name="Glavina del Rio T."/>
            <person name="Dalin E."/>
            <person name="Tice H."/>
            <person name="Pitluck S."/>
            <person name="Saunders E."/>
            <person name="Brettin T."/>
            <person name="Bruce D."/>
            <person name="Detter J.C."/>
            <person name="Han C."/>
            <person name="Schmutz J."/>
            <person name="Larimer F."/>
            <person name="Land M."/>
            <person name="Hauser L."/>
            <person name="Kyrpides N."/>
            <person name="Mikhailova N."/>
            <person name="Nelson K."/>
            <person name="Gogarten J.P."/>
            <person name="Noll K."/>
            <person name="Richardson P."/>
        </authorList>
    </citation>
    <scope>NUCLEOTIDE SEQUENCE [LARGE SCALE GENOMIC DNA]</scope>
    <source>
        <strain evidence="9">ATCC 35602 / DSM 5306 / Rt17-B1</strain>
    </source>
</reference>
<evidence type="ECO:0000256" key="1">
    <source>
        <dbReference type="ARBA" id="ARBA00008876"/>
    </source>
</evidence>
<dbReference type="NCBIfam" id="TIGR00722">
    <property type="entry name" value="ttdA_fumA_fumB"/>
    <property type="match status" value="1"/>
</dbReference>
<keyword evidence="2" id="KW-0004">4Fe-4S</keyword>
<name>A7HKF1_FERNB</name>
<keyword evidence="9" id="KW-1185">Reference proteome</keyword>
<dbReference type="OrthoDB" id="9798978at2"/>
<keyword evidence="4" id="KW-0408">Iron</keyword>
<evidence type="ECO:0000256" key="3">
    <source>
        <dbReference type="ARBA" id="ARBA00022723"/>
    </source>
</evidence>
<evidence type="ECO:0000256" key="5">
    <source>
        <dbReference type="ARBA" id="ARBA00023014"/>
    </source>
</evidence>